<evidence type="ECO:0000256" key="3">
    <source>
        <dbReference type="ARBA" id="ARBA00022525"/>
    </source>
</evidence>
<evidence type="ECO:0000256" key="8">
    <source>
        <dbReference type="ARBA" id="ARBA00036320"/>
    </source>
</evidence>
<keyword evidence="11" id="KW-0732">Signal</keyword>
<dbReference type="PANTHER" id="PTHR24276">
    <property type="entry name" value="POLYSERASE-RELATED"/>
    <property type="match status" value="1"/>
</dbReference>
<comment type="catalytic activity">
    <reaction evidence="8">
        <text>Preferential cleavage: Arg-|-Xaa, Lys-|-Xaa.</text>
        <dbReference type="EC" id="3.4.21.4"/>
    </reaction>
</comment>
<evidence type="ECO:0000256" key="6">
    <source>
        <dbReference type="ARBA" id="ARBA00022825"/>
    </source>
</evidence>
<dbReference type="InterPro" id="IPR033116">
    <property type="entry name" value="TRYPSIN_SER"/>
</dbReference>
<evidence type="ECO:0000313" key="14">
    <source>
        <dbReference type="Proteomes" id="UP001497472"/>
    </source>
</evidence>
<dbReference type="FunFam" id="2.40.10.10:FF:000047">
    <property type="entry name" value="Trypsin eta"/>
    <property type="match status" value="1"/>
</dbReference>
<evidence type="ECO:0000256" key="1">
    <source>
        <dbReference type="ARBA" id="ARBA00004613"/>
    </source>
</evidence>
<reference evidence="13 14" key="1">
    <citation type="submission" date="2023-11" db="EMBL/GenBank/DDBJ databases">
        <authorList>
            <person name="Okamura Y."/>
        </authorList>
    </citation>
    <scope>NUCLEOTIDE SEQUENCE [LARGE SCALE GENOMIC DNA]</scope>
</reference>
<keyword evidence="6 10" id="KW-0720">Serine protease</keyword>
<dbReference type="Pfam" id="PF00089">
    <property type="entry name" value="Trypsin"/>
    <property type="match status" value="1"/>
</dbReference>
<dbReference type="PROSITE" id="PS50240">
    <property type="entry name" value="TRYPSIN_DOM"/>
    <property type="match status" value="1"/>
</dbReference>
<dbReference type="CDD" id="cd00190">
    <property type="entry name" value="Tryp_SPc"/>
    <property type="match status" value="1"/>
</dbReference>
<evidence type="ECO:0000313" key="13">
    <source>
        <dbReference type="EMBL" id="CAK1550807.1"/>
    </source>
</evidence>
<dbReference type="Gene3D" id="2.40.10.10">
    <property type="entry name" value="Trypsin-like serine proteases"/>
    <property type="match status" value="2"/>
</dbReference>
<dbReference type="InterPro" id="IPR050430">
    <property type="entry name" value="Peptidase_S1"/>
</dbReference>
<dbReference type="InterPro" id="IPR018114">
    <property type="entry name" value="TRYPSIN_HIS"/>
</dbReference>
<dbReference type="InterPro" id="IPR001254">
    <property type="entry name" value="Trypsin_dom"/>
</dbReference>
<evidence type="ECO:0000256" key="9">
    <source>
        <dbReference type="ARBA" id="ARBA00038868"/>
    </source>
</evidence>
<feature type="chain" id="PRO_5043584071" description="trypsin" evidence="11">
    <location>
        <begin position="22"/>
        <end position="262"/>
    </location>
</feature>
<dbReference type="InterPro" id="IPR043504">
    <property type="entry name" value="Peptidase_S1_PA_chymotrypsin"/>
</dbReference>
<dbReference type="EMBL" id="CAVLEF010000088">
    <property type="protein sequence ID" value="CAK1550807.1"/>
    <property type="molecule type" value="Genomic_DNA"/>
</dbReference>
<dbReference type="GO" id="GO:0004252">
    <property type="term" value="F:serine-type endopeptidase activity"/>
    <property type="evidence" value="ECO:0007669"/>
    <property type="project" value="UniProtKB-EC"/>
</dbReference>
<dbReference type="SUPFAM" id="SSF50494">
    <property type="entry name" value="Trypsin-like serine proteases"/>
    <property type="match status" value="1"/>
</dbReference>
<evidence type="ECO:0000256" key="11">
    <source>
        <dbReference type="SAM" id="SignalP"/>
    </source>
</evidence>
<comment type="caution">
    <text evidence="13">The sequence shown here is derived from an EMBL/GenBank/DDBJ whole genome shotgun (WGS) entry which is preliminary data.</text>
</comment>
<evidence type="ECO:0000256" key="5">
    <source>
        <dbReference type="ARBA" id="ARBA00022801"/>
    </source>
</evidence>
<dbReference type="PANTHER" id="PTHR24276:SF98">
    <property type="entry name" value="FI18310P1-RELATED"/>
    <property type="match status" value="1"/>
</dbReference>
<dbReference type="EC" id="3.4.21.4" evidence="9"/>
<keyword evidence="14" id="KW-1185">Reference proteome</keyword>
<keyword evidence="5 10" id="KW-0378">Hydrolase</keyword>
<keyword evidence="4 10" id="KW-0645">Protease</keyword>
<dbReference type="InterPro" id="IPR009003">
    <property type="entry name" value="Peptidase_S1_PA"/>
</dbReference>
<comment type="similarity">
    <text evidence="2">Belongs to the peptidase S1 family.</text>
</comment>
<evidence type="ECO:0000256" key="2">
    <source>
        <dbReference type="ARBA" id="ARBA00007664"/>
    </source>
</evidence>
<dbReference type="SMART" id="SM00020">
    <property type="entry name" value="Tryp_SPc"/>
    <property type="match status" value="1"/>
</dbReference>
<keyword evidence="7" id="KW-1015">Disulfide bond</keyword>
<evidence type="ECO:0000259" key="12">
    <source>
        <dbReference type="PROSITE" id="PS50240"/>
    </source>
</evidence>
<protein>
    <recommendedName>
        <fullName evidence="9">trypsin</fullName>
        <ecNumber evidence="9">3.4.21.4</ecNumber>
    </recommendedName>
</protein>
<proteinExistence type="inferred from homology"/>
<dbReference type="PRINTS" id="PR00722">
    <property type="entry name" value="CHYMOTRYPSIN"/>
</dbReference>
<feature type="signal peptide" evidence="11">
    <location>
        <begin position="1"/>
        <end position="21"/>
    </location>
</feature>
<evidence type="ECO:0000256" key="4">
    <source>
        <dbReference type="ARBA" id="ARBA00022670"/>
    </source>
</evidence>
<accession>A0AAV1JQY4</accession>
<comment type="subcellular location">
    <subcellularLocation>
        <location evidence="1">Secreted</location>
    </subcellularLocation>
</comment>
<gene>
    <name evidence="13" type="ORF">LNINA_LOCUS9999</name>
</gene>
<evidence type="ECO:0000256" key="7">
    <source>
        <dbReference type="ARBA" id="ARBA00023157"/>
    </source>
</evidence>
<dbReference type="AlphaFoldDB" id="A0AAV1JQY4"/>
<dbReference type="Proteomes" id="UP001497472">
    <property type="component" value="Unassembled WGS sequence"/>
</dbReference>
<dbReference type="GO" id="GO:0016485">
    <property type="term" value="P:protein processing"/>
    <property type="evidence" value="ECO:0007669"/>
    <property type="project" value="UniProtKB-ARBA"/>
</dbReference>
<dbReference type="GO" id="GO:0005576">
    <property type="term" value="C:extracellular region"/>
    <property type="evidence" value="ECO:0007669"/>
    <property type="project" value="UniProtKB-SubCell"/>
</dbReference>
<keyword evidence="3" id="KW-0964">Secreted</keyword>
<dbReference type="PROSITE" id="PS00134">
    <property type="entry name" value="TRYPSIN_HIS"/>
    <property type="match status" value="1"/>
</dbReference>
<evidence type="ECO:0000256" key="10">
    <source>
        <dbReference type="RuleBase" id="RU363034"/>
    </source>
</evidence>
<dbReference type="InterPro" id="IPR001314">
    <property type="entry name" value="Peptidase_S1A"/>
</dbReference>
<feature type="domain" description="Peptidase S1" evidence="12">
    <location>
        <begin position="32"/>
        <end position="261"/>
    </location>
</feature>
<organism evidence="13 14">
    <name type="scientific">Leptosia nina</name>
    <dbReference type="NCBI Taxonomy" id="320188"/>
    <lineage>
        <taxon>Eukaryota</taxon>
        <taxon>Metazoa</taxon>
        <taxon>Ecdysozoa</taxon>
        <taxon>Arthropoda</taxon>
        <taxon>Hexapoda</taxon>
        <taxon>Insecta</taxon>
        <taxon>Pterygota</taxon>
        <taxon>Neoptera</taxon>
        <taxon>Endopterygota</taxon>
        <taxon>Lepidoptera</taxon>
        <taxon>Glossata</taxon>
        <taxon>Ditrysia</taxon>
        <taxon>Papilionoidea</taxon>
        <taxon>Pieridae</taxon>
        <taxon>Pierinae</taxon>
        <taxon>Leptosia</taxon>
    </lineage>
</organism>
<sequence length="262" mass="29248">MPNDFILLVILALALVSGVRADEVTQETDTRIVGGSEAVDGEFPHQVSLRQKYSKGWHHFCGGSILSARWILSAAHCTERFTKDQIRVVVGTNSLNSGGDLYEVEKIIRHEKYNNTSFANDVEVIKVKKDIKFGAKVKAISLPTSNTGGDVQLVTSGWGYIDIYHSQPNKLQKLTVKSLSVKKCQESELRIYRYINPITENQICTFKKARMGICQGDSGGPLTENKILVGITSWNIPCAQGRPDVFTRVFSYVDWIKKHAKD</sequence>
<name>A0AAV1JQY4_9NEOP</name>
<dbReference type="PROSITE" id="PS00135">
    <property type="entry name" value="TRYPSIN_SER"/>
    <property type="match status" value="1"/>
</dbReference>